<dbReference type="PANTHER" id="PTHR40596:SF1">
    <property type="entry name" value="CITRATE LYASE ALPHA CHAIN"/>
    <property type="match status" value="1"/>
</dbReference>
<name>A0A2X3L264_9BACT</name>
<dbReference type="EC" id="4.1.3.6" evidence="1"/>
<evidence type="ECO:0000256" key="1">
    <source>
        <dbReference type="PIRNR" id="PIRNR009451"/>
    </source>
</evidence>
<keyword evidence="1 2" id="KW-0456">Lyase</keyword>
<dbReference type="GO" id="GO:0009346">
    <property type="term" value="C:ATP-independent citrate lyase complex"/>
    <property type="evidence" value="ECO:0007669"/>
    <property type="project" value="UniProtKB-UniRule"/>
</dbReference>
<proteinExistence type="predicted"/>
<dbReference type="NCBIfam" id="TIGR01584">
    <property type="entry name" value="citF"/>
    <property type="match status" value="1"/>
</dbReference>
<dbReference type="GO" id="GO:0005737">
    <property type="term" value="C:cytoplasm"/>
    <property type="evidence" value="ECO:0007669"/>
    <property type="project" value="UniProtKB-SubCell"/>
</dbReference>
<dbReference type="PIRSF" id="PIRSF009451">
    <property type="entry name" value="Citrt_lyas_alpha"/>
    <property type="match status" value="1"/>
</dbReference>
<dbReference type="Pfam" id="PF04223">
    <property type="entry name" value="CitF"/>
    <property type="match status" value="1"/>
</dbReference>
<dbReference type="Gene3D" id="3.40.1080.10">
    <property type="entry name" value="Glutaconate Coenzyme A-transferase"/>
    <property type="match status" value="2"/>
</dbReference>
<dbReference type="SUPFAM" id="SSF100950">
    <property type="entry name" value="NagB/RpiA/CoA transferase-like"/>
    <property type="match status" value="2"/>
</dbReference>
<gene>
    <name evidence="2" type="primary">citF</name>
    <name evidence="2" type="ORF">BARAN1_0876</name>
</gene>
<dbReference type="GO" id="GO:0008814">
    <property type="term" value="F:citrate CoA-transferase activity"/>
    <property type="evidence" value="ECO:0007669"/>
    <property type="project" value="UniProtKB-UniRule"/>
</dbReference>
<keyword evidence="3" id="KW-1185">Reference proteome</keyword>
<dbReference type="GO" id="GO:0008815">
    <property type="term" value="F:citrate (pro-3S)-lyase activity"/>
    <property type="evidence" value="ECO:0007669"/>
    <property type="project" value="UniProtKB-UniRule"/>
</dbReference>
<dbReference type="OrthoDB" id="9767643at2"/>
<sequence>MPTNALGREIPEELGGRPLRPYQGAFVTVPAGRRAGGPLKTIRPGADKVAPSLEEAIRRSGLRDGMTISFHHCFRDGDRLVLQVVDACTQLGIGDLRLFATALFPCHEPLVRYIQEGVLTRIEGSLNGPIGAFVSQGGKLREPPILRSHGGRWRAVACGEVGIDVAFIAASEADPYGNANGINGPHACGPISFSVIDSWCADHAVVVTDHLAPYPAVPPTIEQGYVDQVVVVDQVGDPAGIVTGTLRITRSPTQLKIADLAVRAVEAAGLVRNGMGFQAGAGGISLAALELLTRRMRATGVRAAFAIGGTTRYLVAMLNEGLVGTILDGQAFDEEAIASHRTHPRHQPMTPGFYADYNSLGCATYMLDFAFLGGTEVDLEFNVNVNTHSDGQLLHGIGGHQDVASGAGVTVITLPTLRGRVPMIRDQVTTVTTPGEVIDLVVTERGIAVNPRRADLAADLRRAGLPVRTLTEMKEEAERLVGAGKKPLFGDEVVGVIQWRDGTVIDVVRKVEGWQ</sequence>
<dbReference type="RefSeq" id="WP_122031202.1">
    <property type="nucleotide sequence ID" value="NZ_LS483254.1"/>
</dbReference>
<dbReference type="GO" id="GO:0006084">
    <property type="term" value="P:acetyl-CoA metabolic process"/>
    <property type="evidence" value="ECO:0007669"/>
    <property type="project" value="UniProtKB-UniRule"/>
</dbReference>
<keyword evidence="1" id="KW-0963">Cytoplasm</keyword>
<comment type="subcellular location">
    <subcellularLocation>
        <location evidence="1">Cytoplasm</location>
    </subcellularLocation>
</comment>
<evidence type="ECO:0000313" key="3">
    <source>
        <dbReference type="Proteomes" id="UP000249818"/>
    </source>
</evidence>
<comment type="catalytic activity">
    <reaction evidence="1">
        <text>citrate = oxaloacetate + acetate</text>
        <dbReference type="Rhea" id="RHEA:10760"/>
        <dbReference type="ChEBI" id="CHEBI:16452"/>
        <dbReference type="ChEBI" id="CHEBI:16947"/>
        <dbReference type="ChEBI" id="CHEBI:30089"/>
        <dbReference type="EC" id="4.1.3.6"/>
    </reaction>
</comment>
<dbReference type="Proteomes" id="UP000249818">
    <property type="component" value="Chromosome BARAN1"/>
</dbReference>
<dbReference type="EMBL" id="LS483254">
    <property type="protein sequence ID" value="SQD92900.1"/>
    <property type="molecule type" value="Genomic_DNA"/>
</dbReference>
<protein>
    <recommendedName>
        <fullName evidence="1">Citrate lyase alpha chain</fullName>
        <shortName evidence="1">Citrase alpha chain</shortName>
        <ecNumber evidence="1">2.8.3.10</ecNumber>
        <ecNumber evidence="1">4.1.3.6</ecNumber>
    </recommendedName>
    <alternativeName>
        <fullName evidence="1">Citrate (pro-3S)-lyase alpha chain</fullName>
    </alternativeName>
    <alternativeName>
        <fullName evidence="1">Citrate CoA-transferase subunit</fullName>
    </alternativeName>
</protein>
<dbReference type="InterPro" id="IPR037171">
    <property type="entry name" value="NagB/RpiA_transferase-like"/>
</dbReference>
<dbReference type="KEGG" id="bana:BARAN1_0876"/>
<keyword evidence="1 2" id="KW-0808">Transferase</keyword>
<dbReference type="EC" id="2.8.3.10" evidence="1"/>
<dbReference type="AlphaFoldDB" id="A0A2X3L264"/>
<reference evidence="3" key="1">
    <citation type="submission" date="2018-05" db="EMBL/GenBank/DDBJ databases">
        <authorList>
            <person name="Hao L."/>
        </authorList>
    </citation>
    <scope>NUCLEOTIDE SEQUENCE [LARGE SCALE GENOMIC DNA]</scope>
</reference>
<comment type="catalytic activity">
    <reaction evidence="1">
        <text>citrate + acetyl-CoA = (3S)-citryl-CoA + acetate</text>
        <dbReference type="Rhea" id="RHEA:19405"/>
        <dbReference type="ChEBI" id="CHEBI:16947"/>
        <dbReference type="ChEBI" id="CHEBI:30089"/>
        <dbReference type="ChEBI" id="CHEBI:57288"/>
        <dbReference type="ChEBI" id="CHEBI:57321"/>
        <dbReference type="EC" id="2.8.3.10"/>
    </reaction>
</comment>
<accession>A0A2X3L264</accession>
<organism evidence="2 3">
    <name type="scientific">Candidatus Bipolaricaulis anaerobius</name>
    <dbReference type="NCBI Taxonomy" id="2026885"/>
    <lineage>
        <taxon>Bacteria</taxon>
        <taxon>Candidatus Bipolaricaulota</taxon>
        <taxon>Candidatus Bipolaricaulia</taxon>
        <taxon>Candidatus Bipolaricaulales</taxon>
        <taxon>Candidatus Bipolaricaulaceae</taxon>
        <taxon>Candidatus Bipolaricaulis</taxon>
    </lineage>
</organism>
<dbReference type="InterPro" id="IPR006472">
    <property type="entry name" value="Citrate_lyase_asu"/>
</dbReference>
<dbReference type="PANTHER" id="PTHR40596">
    <property type="entry name" value="CITRATE LYASE ALPHA CHAIN"/>
    <property type="match status" value="1"/>
</dbReference>
<evidence type="ECO:0000313" key="2">
    <source>
        <dbReference type="EMBL" id="SQD92900.1"/>
    </source>
</evidence>